<dbReference type="PANTHER" id="PTHR34183:SF8">
    <property type="entry name" value="ENDOLYTIC PEPTIDOGLYCAN TRANSGLYCOSYLASE RLPA-RELATED"/>
    <property type="match status" value="1"/>
</dbReference>
<dbReference type="SUPFAM" id="SSF50685">
    <property type="entry name" value="Barwin-like endoglucanases"/>
    <property type="match status" value="1"/>
</dbReference>
<dbReference type="Pfam" id="PF03330">
    <property type="entry name" value="DPBB_1"/>
    <property type="match status" value="1"/>
</dbReference>
<name>A0ABP8IXM7_9BACT</name>
<dbReference type="Gene3D" id="2.40.40.10">
    <property type="entry name" value="RlpA-like domain"/>
    <property type="match status" value="1"/>
</dbReference>
<keyword evidence="8" id="KW-1185">Reference proteome</keyword>
<dbReference type="PANTHER" id="PTHR34183">
    <property type="entry name" value="ENDOLYTIC PEPTIDOGLYCAN TRANSGLYCOSYLASE RLPA"/>
    <property type="match status" value="1"/>
</dbReference>
<evidence type="ECO:0000256" key="5">
    <source>
        <dbReference type="RuleBase" id="RU003495"/>
    </source>
</evidence>
<dbReference type="EMBL" id="BAABHA010000002">
    <property type="protein sequence ID" value="GAA4378809.1"/>
    <property type="molecule type" value="Genomic_DNA"/>
</dbReference>
<reference evidence="8" key="1">
    <citation type="journal article" date="2019" name="Int. J. Syst. Evol. Microbiol.">
        <title>The Global Catalogue of Microorganisms (GCM) 10K type strain sequencing project: providing services to taxonomists for standard genome sequencing and annotation.</title>
        <authorList>
            <consortium name="The Broad Institute Genomics Platform"/>
            <consortium name="The Broad Institute Genome Sequencing Center for Infectious Disease"/>
            <person name="Wu L."/>
            <person name="Ma J."/>
        </authorList>
    </citation>
    <scope>NUCLEOTIDE SEQUENCE [LARGE SCALE GENOMIC DNA]</scope>
    <source>
        <strain evidence="8">JCM 17924</strain>
    </source>
</reference>
<keyword evidence="1" id="KW-0732">Signal</keyword>
<dbReference type="InterPro" id="IPR036908">
    <property type="entry name" value="RlpA-like_sf"/>
</dbReference>
<sequence length="261" mass="28279">MKFKQRLNLSGFLMIWLTATLLLASPLRTIADDTPATTTSKSSVLRGRASWYGREHQGKRTSNGERFDRHKYTCAHKTLPFGTKLRVTNARTGKAVIVRVSDRGPFRHQRILDLAEVAARPLDIIRLGAVDVVAEIVPANTPVGPVAGTVDVAGLNPEAPEVPAAVLEATAAVNATPEPAPTFVVQAGTFGDLRNAEQLRQRIAEFDNNLLIAVQPTTTPEGRAVNRVVVGQGLDRSAAEDLRKRLQTRGISGLVRQAENL</sequence>
<evidence type="ECO:0000256" key="1">
    <source>
        <dbReference type="ARBA" id="ARBA00022729"/>
    </source>
</evidence>
<dbReference type="InterPro" id="IPR036680">
    <property type="entry name" value="SPOR-like_sf"/>
</dbReference>
<dbReference type="PROSITE" id="PS51724">
    <property type="entry name" value="SPOR"/>
    <property type="match status" value="1"/>
</dbReference>
<organism evidence="7 8">
    <name type="scientific">Hymenobacter koreensis</name>
    <dbReference type="NCBI Taxonomy" id="1084523"/>
    <lineage>
        <taxon>Bacteria</taxon>
        <taxon>Pseudomonadati</taxon>
        <taxon>Bacteroidota</taxon>
        <taxon>Cytophagia</taxon>
        <taxon>Cytophagales</taxon>
        <taxon>Hymenobacteraceae</taxon>
        <taxon>Hymenobacter</taxon>
    </lineage>
</organism>
<dbReference type="InterPro" id="IPR034718">
    <property type="entry name" value="RlpA"/>
</dbReference>
<dbReference type="Pfam" id="PF05036">
    <property type="entry name" value="SPOR"/>
    <property type="match status" value="1"/>
</dbReference>
<dbReference type="Proteomes" id="UP001500454">
    <property type="component" value="Unassembled WGS sequence"/>
</dbReference>
<accession>A0ABP8IXM7</accession>
<protein>
    <recommendedName>
        <fullName evidence="4">Probable endolytic peptidoglycan transglycosylase RlpA</fullName>
        <ecNumber evidence="4">4.2.2.-</ecNumber>
    </recommendedName>
</protein>
<proteinExistence type="inferred from homology"/>
<comment type="function">
    <text evidence="4">Lytic transglycosylase with a strong preference for naked glycan strands that lack stem peptides.</text>
</comment>
<dbReference type="EC" id="4.2.2.-" evidence="4"/>
<evidence type="ECO:0000256" key="3">
    <source>
        <dbReference type="ARBA" id="ARBA00023316"/>
    </source>
</evidence>
<evidence type="ECO:0000313" key="8">
    <source>
        <dbReference type="Proteomes" id="UP001500454"/>
    </source>
</evidence>
<dbReference type="InterPro" id="IPR007730">
    <property type="entry name" value="SPOR-like_dom"/>
</dbReference>
<dbReference type="SUPFAM" id="SSF110997">
    <property type="entry name" value="Sporulation related repeat"/>
    <property type="match status" value="1"/>
</dbReference>
<dbReference type="HAMAP" id="MF_02071">
    <property type="entry name" value="RlpA"/>
    <property type="match status" value="1"/>
</dbReference>
<comment type="caution">
    <text evidence="7">The sequence shown here is derived from an EMBL/GenBank/DDBJ whole genome shotgun (WGS) entry which is preliminary data.</text>
</comment>
<dbReference type="NCBIfam" id="TIGR00413">
    <property type="entry name" value="rlpA"/>
    <property type="match status" value="1"/>
</dbReference>
<feature type="domain" description="SPOR" evidence="6">
    <location>
        <begin position="177"/>
        <end position="258"/>
    </location>
</feature>
<dbReference type="InterPro" id="IPR009009">
    <property type="entry name" value="RlpA-like_DPBB"/>
</dbReference>
<comment type="similarity">
    <text evidence="4 5">Belongs to the RlpA family.</text>
</comment>
<evidence type="ECO:0000313" key="7">
    <source>
        <dbReference type="EMBL" id="GAA4378809.1"/>
    </source>
</evidence>
<dbReference type="RefSeq" id="WP_345222865.1">
    <property type="nucleotide sequence ID" value="NZ_BAABHA010000002.1"/>
</dbReference>
<evidence type="ECO:0000256" key="4">
    <source>
        <dbReference type="HAMAP-Rule" id="MF_02071"/>
    </source>
</evidence>
<evidence type="ECO:0000259" key="6">
    <source>
        <dbReference type="PROSITE" id="PS51724"/>
    </source>
</evidence>
<keyword evidence="3 4" id="KW-0961">Cell wall biogenesis/degradation</keyword>
<dbReference type="Gene3D" id="3.30.70.1070">
    <property type="entry name" value="Sporulation related repeat"/>
    <property type="match status" value="1"/>
</dbReference>
<evidence type="ECO:0000256" key="2">
    <source>
        <dbReference type="ARBA" id="ARBA00023239"/>
    </source>
</evidence>
<dbReference type="InterPro" id="IPR012997">
    <property type="entry name" value="RplA"/>
</dbReference>
<keyword evidence="2 4" id="KW-0456">Lyase</keyword>
<dbReference type="CDD" id="cd22268">
    <property type="entry name" value="DPBB_RlpA-like"/>
    <property type="match status" value="1"/>
</dbReference>
<gene>
    <name evidence="4" type="primary">rlpA</name>
    <name evidence="7" type="ORF">GCM10023186_15690</name>
</gene>